<dbReference type="AlphaFoldDB" id="G4CMI9"/>
<name>G4CMI9_9NEIS</name>
<dbReference type="HOGENOM" id="CLU_3138194_0_0_4"/>
<proteinExistence type="predicted"/>
<gene>
    <name evidence="1" type="ORF">HMPREF9370_0298</name>
</gene>
<dbReference type="STRING" id="1030841.HMPREF9370_0298"/>
<comment type="caution">
    <text evidence="1">The sequence shown here is derived from an EMBL/GenBank/DDBJ whole genome shotgun (WGS) entry which is preliminary data.</text>
</comment>
<dbReference type="Proteomes" id="UP000005336">
    <property type="component" value="Unassembled WGS sequence"/>
</dbReference>
<dbReference type="EMBL" id="AGAZ01000011">
    <property type="protein sequence ID" value="EGZ51039.1"/>
    <property type="molecule type" value="Genomic_DNA"/>
</dbReference>
<sequence>MIFGLLCHVFSINKCLSETGFRQAWMYMANKLNLCAVIAALYQKEVYLL</sequence>
<evidence type="ECO:0000313" key="1">
    <source>
        <dbReference type="EMBL" id="EGZ51039.1"/>
    </source>
</evidence>
<dbReference type="PATRIC" id="fig|1030841.3.peg.301"/>
<protein>
    <submittedName>
        <fullName evidence="1">Uncharacterized protein</fullName>
    </submittedName>
</protein>
<evidence type="ECO:0000313" key="2">
    <source>
        <dbReference type="Proteomes" id="UP000005336"/>
    </source>
</evidence>
<organism evidence="1 2">
    <name type="scientific">Neisseria wadsworthii 9715</name>
    <dbReference type="NCBI Taxonomy" id="1030841"/>
    <lineage>
        <taxon>Bacteria</taxon>
        <taxon>Pseudomonadati</taxon>
        <taxon>Pseudomonadota</taxon>
        <taxon>Betaproteobacteria</taxon>
        <taxon>Neisseriales</taxon>
        <taxon>Neisseriaceae</taxon>
        <taxon>Neisseria</taxon>
    </lineage>
</organism>
<keyword evidence="2" id="KW-1185">Reference proteome</keyword>
<reference evidence="1 2" key="1">
    <citation type="submission" date="2011-06" db="EMBL/GenBank/DDBJ databases">
        <authorList>
            <person name="Muzny D."/>
            <person name="Qin X."/>
            <person name="Deng J."/>
            <person name="Jiang H."/>
            <person name="Liu Y."/>
            <person name="Qu J."/>
            <person name="Song X.-Z."/>
            <person name="Zhang L."/>
            <person name="Thornton R."/>
            <person name="Coyle M."/>
            <person name="Francisco L."/>
            <person name="Jackson L."/>
            <person name="Javaid M."/>
            <person name="Korchina V."/>
            <person name="Kovar C."/>
            <person name="Mata R."/>
            <person name="Mathew T."/>
            <person name="Ngo R."/>
            <person name="Nguyen L."/>
            <person name="Nguyen N."/>
            <person name="Okwuonu G."/>
            <person name="Ongeri F."/>
            <person name="Pham C."/>
            <person name="Simmons D."/>
            <person name="Wilczek-Boney K."/>
            <person name="Hale W."/>
            <person name="Jakkamsetti A."/>
            <person name="Pham P."/>
            <person name="Ruth R."/>
            <person name="San Lucas F."/>
            <person name="Warren J."/>
            <person name="Zhang J."/>
            <person name="Zhao Z."/>
            <person name="Zhou C."/>
            <person name="Zhu D."/>
            <person name="Lee S."/>
            <person name="Bess C."/>
            <person name="Blankenburg K."/>
            <person name="Forbes L."/>
            <person name="Fu Q."/>
            <person name="Gubbala S."/>
            <person name="Hirani K."/>
            <person name="Jayaseelan J.C."/>
            <person name="Lara F."/>
            <person name="Munidasa M."/>
            <person name="Palculict T."/>
            <person name="Patil S."/>
            <person name="Pu L.-L."/>
            <person name="Saada N."/>
            <person name="Tang L."/>
            <person name="Weissenberger G."/>
            <person name="Zhu Y."/>
            <person name="Hemphill L."/>
            <person name="Shang Y."/>
            <person name="Youmans B."/>
            <person name="Ayvaz T."/>
            <person name="Ross M."/>
            <person name="Santibanez J."/>
            <person name="Aqrawi P."/>
            <person name="Gross S."/>
            <person name="Joshi V."/>
            <person name="Fowler G."/>
            <person name="Nazareth L."/>
            <person name="Reid J."/>
            <person name="Worley K."/>
            <person name="Petrosino J."/>
            <person name="Highlander S."/>
            <person name="Gibbs R."/>
        </authorList>
    </citation>
    <scope>NUCLEOTIDE SEQUENCE [LARGE SCALE GENOMIC DNA]</scope>
    <source>
        <strain evidence="1 2">9715</strain>
    </source>
</reference>
<accession>G4CMI9</accession>